<dbReference type="Pfam" id="PF00658">
    <property type="entry name" value="MLLE"/>
    <property type="match status" value="1"/>
</dbReference>
<dbReference type="InterPro" id="IPR012677">
    <property type="entry name" value="Nucleotide-bd_a/b_plait_sf"/>
</dbReference>
<dbReference type="EMBL" id="JADFTS010000004">
    <property type="protein sequence ID" value="KAF9609213.1"/>
    <property type="molecule type" value="Genomic_DNA"/>
</dbReference>
<feature type="domain" description="RRM" evidence="13">
    <location>
        <begin position="269"/>
        <end position="346"/>
    </location>
</feature>
<evidence type="ECO:0000259" key="13">
    <source>
        <dbReference type="PROSITE" id="PS50102"/>
    </source>
</evidence>
<dbReference type="FunFam" id="1.10.1900.10:FF:000003">
    <property type="entry name" value="Polyadenylate-binding protein"/>
    <property type="match status" value="1"/>
</dbReference>
<feature type="domain" description="RRM" evidence="13">
    <location>
        <begin position="166"/>
        <end position="243"/>
    </location>
</feature>
<dbReference type="SMART" id="SM00517">
    <property type="entry name" value="PolyA"/>
    <property type="match status" value="1"/>
</dbReference>
<feature type="domain" description="RRM" evidence="13">
    <location>
        <begin position="30"/>
        <end position="152"/>
    </location>
</feature>
<dbReference type="InterPro" id="IPR006515">
    <property type="entry name" value="PABP_1234"/>
</dbReference>
<keyword evidence="5" id="KW-0945">Host-virus interaction</keyword>
<dbReference type="SMART" id="SM00360">
    <property type="entry name" value="RRM"/>
    <property type="match status" value="3"/>
</dbReference>
<protein>
    <recommendedName>
        <fullName evidence="12">Polyadenylate-binding protein</fullName>
        <shortName evidence="12">PABP</shortName>
    </recommendedName>
</protein>
<dbReference type="NCBIfam" id="TIGR01628">
    <property type="entry name" value="PABP-1234"/>
    <property type="match status" value="1"/>
</dbReference>
<evidence type="ECO:0000256" key="5">
    <source>
        <dbReference type="ARBA" id="ARBA00022581"/>
    </source>
</evidence>
<accession>A0A835I3A6</accession>
<dbReference type="AlphaFoldDB" id="A0A835I3A6"/>
<evidence type="ECO:0000256" key="6">
    <source>
        <dbReference type="ARBA" id="ARBA00022737"/>
    </source>
</evidence>
<evidence type="ECO:0000256" key="3">
    <source>
        <dbReference type="ARBA" id="ARBA00008557"/>
    </source>
</evidence>
<evidence type="ECO:0000256" key="12">
    <source>
        <dbReference type="RuleBase" id="RU362004"/>
    </source>
</evidence>
<dbReference type="SUPFAM" id="SSF63570">
    <property type="entry name" value="PABC (PABP) domain"/>
    <property type="match status" value="1"/>
</dbReference>
<evidence type="ECO:0000313" key="15">
    <source>
        <dbReference type="EMBL" id="KAF9609213.1"/>
    </source>
</evidence>
<dbReference type="InterPro" id="IPR002004">
    <property type="entry name" value="PABP_HYD_C"/>
</dbReference>
<keyword evidence="6" id="KW-0677">Repeat</keyword>
<dbReference type="GO" id="GO:0003723">
    <property type="term" value="F:RNA binding"/>
    <property type="evidence" value="ECO:0007669"/>
    <property type="project" value="UniProtKB-UniRule"/>
</dbReference>
<sequence>MTNTTSNATTLPAEKPSSSGVIKADLFEKCSLYVGDLDENVEEGYLYDLFSSVVGPIASVRVCRDQSTRASLGYAYVNFTNNHDAIDNKALYDKFYAFGAVLSSKVERDTNGQSKGYGFVQFESEEAAQNAIKGLDKTLINDKEVYVGLFVRRQERSQADRSSMFTNVYVKNLSETTSDEDLKKVFGHYGPVTSAVVIRDGNGNSQGFGFVNFENPENAVVAIEKLNGATVDNKVWYVGRAQKKAEREAELKATFKQERNGRFEKLHGTNLYVKNLDSSFHDGTLEELFSRFGTVISCKVMLDPFGQSTGAGFVAFSTPEEANRAVSEMNGKVIGFKPLYVAVAQRKEERKARLQEQFAQIRAPFNVAPVLSGMPGFHPGGPRLPPPQLYFGPGGPGFLPPPAYGFQQQLLPGIRPGIAPNYIAPYPHQRPAQPGQRMGARRSRTSRQMQQMLVRNANREFRYTPNVPNTVGPSLVPQRLPFDASVLPTTLCEAQRPTLASALASAGPERQRAMLGEQLFPLVQCFEHALAAKVTGMLLEMDQTEVLHLIESPDSLKRKVNEAMAVIRIVSSGLEFPDALKKKVEDAVRLVSSGCDAADQLGTLSLKD</sequence>
<evidence type="ECO:0000256" key="10">
    <source>
        <dbReference type="ARBA" id="ARBA00054110"/>
    </source>
</evidence>
<dbReference type="PROSITE" id="PS50102">
    <property type="entry name" value="RRM"/>
    <property type="match status" value="3"/>
</dbReference>
<dbReference type="GO" id="GO:0005737">
    <property type="term" value="C:cytoplasm"/>
    <property type="evidence" value="ECO:0007669"/>
    <property type="project" value="UniProtKB-SubCell"/>
</dbReference>
<dbReference type="OrthoDB" id="19742at2759"/>
<dbReference type="InterPro" id="IPR035979">
    <property type="entry name" value="RBD_domain_sf"/>
</dbReference>
<dbReference type="SUPFAM" id="SSF54928">
    <property type="entry name" value="RNA-binding domain, RBD"/>
    <property type="match status" value="3"/>
</dbReference>
<evidence type="ECO:0000256" key="4">
    <source>
        <dbReference type="ARBA" id="ARBA00022490"/>
    </source>
</evidence>
<dbReference type="CDD" id="cd12380">
    <property type="entry name" value="RRM3_I_PABPs"/>
    <property type="match status" value="1"/>
</dbReference>
<name>A0A835I3A6_9MAGN</name>
<dbReference type="FunFam" id="3.30.70.330:FF:000239">
    <property type="entry name" value="Polyadenylate-binding protein"/>
    <property type="match status" value="1"/>
</dbReference>
<dbReference type="Proteomes" id="UP000631114">
    <property type="component" value="Unassembled WGS sequence"/>
</dbReference>
<dbReference type="PANTHER" id="PTHR24012">
    <property type="entry name" value="RNA BINDING PROTEIN"/>
    <property type="match status" value="1"/>
</dbReference>
<evidence type="ECO:0000256" key="7">
    <source>
        <dbReference type="ARBA" id="ARBA00022845"/>
    </source>
</evidence>
<feature type="domain" description="PABC" evidence="14">
    <location>
        <begin position="495"/>
        <end position="572"/>
    </location>
</feature>
<evidence type="ECO:0000256" key="2">
    <source>
        <dbReference type="ARBA" id="ARBA00004496"/>
    </source>
</evidence>
<keyword evidence="16" id="KW-1185">Reference proteome</keyword>
<dbReference type="GO" id="GO:0005634">
    <property type="term" value="C:nucleus"/>
    <property type="evidence" value="ECO:0007669"/>
    <property type="project" value="UniProtKB-SubCell"/>
</dbReference>
<evidence type="ECO:0000256" key="9">
    <source>
        <dbReference type="ARBA" id="ARBA00023242"/>
    </source>
</evidence>
<comment type="function">
    <text evidence="10">Binds the poly(A) tail of mRNA. Appears to be an important mediator of the multiple roles of the poly(A) tail in mRNA biogenesis, stability and translation.</text>
</comment>
<keyword evidence="8 11" id="KW-0694">RNA-binding</keyword>
<dbReference type="InterPro" id="IPR036053">
    <property type="entry name" value="PABP-dom"/>
</dbReference>
<dbReference type="Gene3D" id="3.30.70.330">
    <property type="match status" value="4"/>
</dbReference>
<evidence type="ECO:0000256" key="1">
    <source>
        <dbReference type="ARBA" id="ARBA00004123"/>
    </source>
</evidence>
<dbReference type="InterPro" id="IPR000504">
    <property type="entry name" value="RRM_dom"/>
</dbReference>
<dbReference type="FunFam" id="3.30.70.330:FF:000651">
    <property type="entry name" value="Poly(A) binding protein cytoplasmic 1 like"/>
    <property type="match status" value="1"/>
</dbReference>
<keyword evidence="9" id="KW-0539">Nucleus</keyword>
<keyword evidence="7" id="KW-0810">Translation regulation</keyword>
<dbReference type="Gene3D" id="1.10.1900.10">
    <property type="entry name" value="c-terminal domain of poly(a) binding protein"/>
    <property type="match status" value="1"/>
</dbReference>
<evidence type="ECO:0000313" key="16">
    <source>
        <dbReference type="Proteomes" id="UP000631114"/>
    </source>
</evidence>
<dbReference type="Pfam" id="PF00076">
    <property type="entry name" value="RRM_1"/>
    <property type="match status" value="3"/>
</dbReference>
<gene>
    <name evidence="15" type="ORF">IFM89_014407</name>
</gene>
<keyword evidence="4 12" id="KW-0963">Cytoplasm</keyword>
<evidence type="ECO:0000259" key="14">
    <source>
        <dbReference type="PROSITE" id="PS51309"/>
    </source>
</evidence>
<reference evidence="15 16" key="1">
    <citation type="submission" date="2020-10" db="EMBL/GenBank/DDBJ databases">
        <title>The Coptis chinensis genome and diversification of protoberbering-type alkaloids.</title>
        <authorList>
            <person name="Wang B."/>
            <person name="Shu S."/>
            <person name="Song C."/>
            <person name="Liu Y."/>
        </authorList>
    </citation>
    <scope>NUCLEOTIDE SEQUENCE [LARGE SCALE GENOMIC DNA]</scope>
    <source>
        <strain evidence="15">HL-2020</strain>
        <tissue evidence="15">Leaf</tissue>
    </source>
</reference>
<evidence type="ECO:0000256" key="8">
    <source>
        <dbReference type="ARBA" id="ARBA00022884"/>
    </source>
</evidence>
<evidence type="ECO:0000256" key="11">
    <source>
        <dbReference type="PROSITE-ProRule" id="PRU00176"/>
    </source>
</evidence>
<comment type="caution">
    <text evidence="15">The sequence shown here is derived from an EMBL/GenBank/DDBJ whole genome shotgun (WGS) entry which is preliminary data.</text>
</comment>
<comment type="similarity">
    <text evidence="3 12">Belongs to the polyadenylate-binding protein type-1 family.</text>
</comment>
<organism evidence="15 16">
    <name type="scientific">Coptis chinensis</name>
    <dbReference type="NCBI Taxonomy" id="261450"/>
    <lineage>
        <taxon>Eukaryota</taxon>
        <taxon>Viridiplantae</taxon>
        <taxon>Streptophyta</taxon>
        <taxon>Embryophyta</taxon>
        <taxon>Tracheophyta</taxon>
        <taxon>Spermatophyta</taxon>
        <taxon>Magnoliopsida</taxon>
        <taxon>Ranunculales</taxon>
        <taxon>Ranunculaceae</taxon>
        <taxon>Coptidoideae</taxon>
        <taxon>Coptis</taxon>
    </lineage>
</organism>
<dbReference type="GO" id="GO:0006417">
    <property type="term" value="P:regulation of translation"/>
    <property type="evidence" value="ECO:0007669"/>
    <property type="project" value="UniProtKB-KW"/>
</dbReference>
<comment type="subcellular location">
    <subcellularLocation>
        <location evidence="2 12">Cytoplasm</location>
    </subcellularLocation>
    <subcellularLocation>
        <location evidence="1">Nucleus</location>
    </subcellularLocation>
</comment>
<dbReference type="PROSITE" id="PS51309">
    <property type="entry name" value="PABC"/>
    <property type="match status" value="1"/>
</dbReference>
<proteinExistence type="inferred from homology"/>